<gene>
    <name evidence="2" type="ORF">Tci_189617</name>
</gene>
<sequence>MMKSREINSTLENVLEKLSQEKDSPRDFCGFMYDTDDDVSISGMSSEHFGWDWPKKDSLEVAKEVMEMVNDQDEALSDLEVADDSLDDEQVEERRPSKRIRVIQEKMVNDEKPNKG</sequence>
<dbReference type="EMBL" id="BKCJ010047988">
    <property type="protein sequence ID" value="GEW17641.1"/>
    <property type="molecule type" value="Genomic_DNA"/>
</dbReference>
<evidence type="ECO:0000256" key="1">
    <source>
        <dbReference type="SAM" id="MobiDB-lite"/>
    </source>
</evidence>
<feature type="region of interest" description="Disordered" evidence="1">
    <location>
        <begin position="73"/>
        <end position="96"/>
    </location>
</feature>
<accession>A0A699GS42</accession>
<reference evidence="2" key="1">
    <citation type="journal article" date="2019" name="Sci. Rep.">
        <title>Draft genome of Tanacetum cinerariifolium, the natural source of mosquito coil.</title>
        <authorList>
            <person name="Yamashiro T."/>
            <person name="Shiraishi A."/>
            <person name="Satake H."/>
            <person name="Nakayama K."/>
        </authorList>
    </citation>
    <scope>NUCLEOTIDE SEQUENCE</scope>
</reference>
<comment type="caution">
    <text evidence="2">The sequence shown here is derived from an EMBL/GenBank/DDBJ whole genome shotgun (WGS) entry which is preliminary data.</text>
</comment>
<feature type="compositionally biased region" description="Acidic residues" evidence="1">
    <location>
        <begin position="73"/>
        <end position="91"/>
    </location>
</feature>
<dbReference type="AlphaFoldDB" id="A0A699GS42"/>
<organism evidence="2">
    <name type="scientific">Tanacetum cinerariifolium</name>
    <name type="common">Dalmatian daisy</name>
    <name type="synonym">Chrysanthemum cinerariifolium</name>
    <dbReference type="NCBI Taxonomy" id="118510"/>
    <lineage>
        <taxon>Eukaryota</taxon>
        <taxon>Viridiplantae</taxon>
        <taxon>Streptophyta</taxon>
        <taxon>Embryophyta</taxon>
        <taxon>Tracheophyta</taxon>
        <taxon>Spermatophyta</taxon>
        <taxon>Magnoliopsida</taxon>
        <taxon>eudicotyledons</taxon>
        <taxon>Gunneridae</taxon>
        <taxon>Pentapetalae</taxon>
        <taxon>asterids</taxon>
        <taxon>campanulids</taxon>
        <taxon>Asterales</taxon>
        <taxon>Asteraceae</taxon>
        <taxon>Asteroideae</taxon>
        <taxon>Anthemideae</taxon>
        <taxon>Anthemidinae</taxon>
        <taxon>Tanacetum</taxon>
    </lineage>
</organism>
<name>A0A699GS42_TANCI</name>
<evidence type="ECO:0000313" key="2">
    <source>
        <dbReference type="EMBL" id="GEW17641.1"/>
    </source>
</evidence>
<protein>
    <submittedName>
        <fullName evidence="2">Uncharacterized protein</fullName>
    </submittedName>
</protein>
<proteinExistence type="predicted"/>